<evidence type="ECO:0000313" key="2">
    <source>
        <dbReference type="Proteomes" id="UP000621454"/>
    </source>
</evidence>
<reference evidence="1" key="1">
    <citation type="journal article" date="2014" name="Int. J. Syst. Evol. Microbiol.">
        <title>Complete genome sequence of Corynebacterium casei LMG S-19264T (=DSM 44701T), isolated from a smear-ripened cheese.</title>
        <authorList>
            <consortium name="US DOE Joint Genome Institute (JGI-PGF)"/>
            <person name="Walter F."/>
            <person name="Albersmeier A."/>
            <person name="Kalinowski J."/>
            <person name="Ruckert C."/>
        </authorList>
    </citation>
    <scope>NUCLEOTIDE SEQUENCE</scope>
    <source>
        <strain evidence="1">CGMCC 1.12827</strain>
    </source>
</reference>
<keyword evidence="2" id="KW-1185">Reference proteome</keyword>
<dbReference type="AlphaFoldDB" id="A0A916TGZ5"/>
<accession>A0A916TGZ5</accession>
<proteinExistence type="predicted"/>
<comment type="caution">
    <text evidence="1">The sequence shown here is derived from an EMBL/GenBank/DDBJ whole genome shotgun (WGS) entry which is preliminary data.</text>
</comment>
<dbReference type="EMBL" id="BMGC01000039">
    <property type="protein sequence ID" value="GGB44678.1"/>
    <property type="molecule type" value="Genomic_DNA"/>
</dbReference>
<name>A0A916TGZ5_9ACTN</name>
<organism evidence="1 2">
    <name type="scientific">Gordonia jinhuaensis</name>
    <dbReference type="NCBI Taxonomy" id="1517702"/>
    <lineage>
        <taxon>Bacteria</taxon>
        <taxon>Bacillati</taxon>
        <taxon>Actinomycetota</taxon>
        <taxon>Actinomycetes</taxon>
        <taxon>Mycobacteriales</taxon>
        <taxon>Gordoniaceae</taxon>
        <taxon>Gordonia</taxon>
    </lineage>
</organism>
<sequence>MITRLSGQAWKVLNAELIPQVTEIYDTARPRFSARGLKIVDRSTATGSFGGDTACATLCEPAMVGALAGDTDMLYRVSQVMREVPFTGDFWTWEPIRGVHAATVRLLESAADPRVDEVSGYLSFADNGGEVGPPQFNQAMKNRLEGGLLTHFQTAGYARPLKLPQFSYFMRRASELEVMWAFGGSDAWPRTRLDQELRASRELVGDFYA</sequence>
<protein>
    <submittedName>
        <fullName evidence="1">Uncharacterized protein</fullName>
    </submittedName>
</protein>
<dbReference type="Proteomes" id="UP000621454">
    <property type="component" value="Unassembled WGS sequence"/>
</dbReference>
<evidence type="ECO:0000313" key="1">
    <source>
        <dbReference type="EMBL" id="GGB44678.1"/>
    </source>
</evidence>
<gene>
    <name evidence="1" type="ORF">GCM10011489_35180</name>
</gene>
<reference evidence="1" key="2">
    <citation type="submission" date="2020-09" db="EMBL/GenBank/DDBJ databases">
        <authorList>
            <person name="Sun Q."/>
            <person name="Zhou Y."/>
        </authorList>
    </citation>
    <scope>NUCLEOTIDE SEQUENCE</scope>
    <source>
        <strain evidence="1">CGMCC 1.12827</strain>
    </source>
</reference>